<dbReference type="Proteomes" id="UP001341245">
    <property type="component" value="Unassembled WGS sequence"/>
</dbReference>
<dbReference type="EMBL" id="JASGXD010000005">
    <property type="protein sequence ID" value="KAK6005905.1"/>
    <property type="molecule type" value="Genomic_DNA"/>
</dbReference>
<evidence type="ECO:0000313" key="2">
    <source>
        <dbReference type="Proteomes" id="UP001341245"/>
    </source>
</evidence>
<name>A0ABR0TPN9_AURPU</name>
<proteinExistence type="predicted"/>
<dbReference type="InterPro" id="IPR029021">
    <property type="entry name" value="Prot-tyrosine_phosphatase-like"/>
</dbReference>
<reference evidence="1 2" key="1">
    <citation type="submission" date="2023-11" db="EMBL/GenBank/DDBJ databases">
        <title>Draft genome sequence and annotation of the polyextremotolerant black yeast-like fungus Aureobasidium pullulans NRRL 62042.</title>
        <authorList>
            <person name="Dielentheis-Frenken M.R.E."/>
            <person name="Wibberg D."/>
            <person name="Blank L.M."/>
            <person name="Tiso T."/>
        </authorList>
    </citation>
    <scope>NUCLEOTIDE SEQUENCE [LARGE SCALE GENOMIC DNA]</scope>
    <source>
        <strain evidence="1 2">NRRL 62042</strain>
    </source>
</reference>
<keyword evidence="2" id="KW-1185">Reference proteome</keyword>
<comment type="caution">
    <text evidence="1">The sequence shown here is derived from an EMBL/GenBank/DDBJ whole genome shotgun (WGS) entry which is preliminary data.</text>
</comment>
<accession>A0ABR0TPN9</accession>
<organism evidence="1 2">
    <name type="scientific">Aureobasidium pullulans</name>
    <name type="common">Black yeast</name>
    <name type="synonym">Pullularia pullulans</name>
    <dbReference type="NCBI Taxonomy" id="5580"/>
    <lineage>
        <taxon>Eukaryota</taxon>
        <taxon>Fungi</taxon>
        <taxon>Dikarya</taxon>
        <taxon>Ascomycota</taxon>
        <taxon>Pezizomycotina</taxon>
        <taxon>Dothideomycetes</taxon>
        <taxon>Dothideomycetidae</taxon>
        <taxon>Dothideales</taxon>
        <taxon>Saccotheciaceae</taxon>
        <taxon>Aureobasidium</taxon>
    </lineage>
</organism>
<dbReference type="Pfam" id="PF13350">
    <property type="entry name" value="Y_phosphatase3"/>
    <property type="match status" value="1"/>
</dbReference>
<gene>
    <name evidence="1" type="ORF">QM012_007547</name>
</gene>
<dbReference type="Gene3D" id="3.90.190.10">
    <property type="entry name" value="Protein tyrosine phosphatase superfamily"/>
    <property type="match status" value="1"/>
</dbReference>
<sequence>MAAQLSLSSDPDIPQLSSKIAFHDLARLIPSQSWTLRKGLLFMSTPLNLATQEDREYLRDELKIRTIISTLHPKEPRYTGGTTADSYIIEQYAVEDFLGLKTFHIHLRLGDEFVRHTINELPLWSRLKFKYYAATASDLKDLDLLRKTHDLVWNHDSIDNSFAVLTTAAPLIGRLFNDAFCEAKSYPLIISGNFMLDDNGLLMFLLLLLLEIPISALEHAYMCLAEDFFSKGKEAGVKETPIIQAWATNYRHWVRELLSRLETRYGSIAVYFDSAGVNKATREKIKDVLLDSEERQLIHTK</sequence>
<protein>
    <submittedName>
        <fullName evidence="1">Uncharacterized protein</fullName>
    </submittedName>
</protein>
<dbReference type="InterPro" id="IPR026893">
    <property type="entry name" value="Tyr/Ser_Pase_IphP-type"/>
</dbReference>
<evidence type="ECO:0000313" key="1">
    <source>
        <dbReference type="EMBL" id="KAK6005905.1"/>
    </source>
</evidence>